<dbReference type="Pfam" id="PF06140">
    <property type="entry name" value="Ifi-6-16"/>
    <property type="match status" value="1"/>
</dbReference>
<protein>
    <recommendedName>
        <fullName evidence="9">Interferon alpha-inducible protein 6</fullName>
    </recommendedName>
</protein>
<evidence type="ECO:0000256" key="4">
    <source>
        <dbReference type="ARBA" id="ARBA00022989"/>
    </source>
</evidence>
<dbReference type="InterPro" id="IPR038213">
    <property type="entry name" value="IFI6/IFI27-like_sf"/>
</dbReference>
<reference evidence="7 8" key="1">
    <citation type="journal article" date="2019" name="Philos. Trans. R. Soc. Lond., B, Biol. Sci.">
        <title>Ant behaviour and brain gene expression of defending hosts depend on the ecological success of the intruding social parasite.</title>
        <authorList>
            <person name="Kaur R."/>
            <person name="Stoldt M."/>
            <person name="Jongepier E."/>
            <person name="Feldmeyer B."/>
            <person name="Menzel F."/>
            <person name="Bornberg-Bauer E."/>
            <person name="Foitzik S."/>
        </authorList>
    </citation>
    <scope>NUCLEOTIDE SEQUENCE [LARGE SCALE GENOMIC DNA]</scope>
    <source>
        <tissue evidence="7">Whole body</tissue>
    </source>
</reference>
<gene>
    <name evidence="7" type="ORF">DBV15_04638</name>
</gene>
<organism evidence="7 8">
    <name type="scientific">Temnothorax longispinosus</name>
    <dbReference type="NCBI Taxonomy" id="300112"/>
    <lineage>
        <taxon>Eukaryota</taxon>
        <taxon>Metazoa</taxon>
        <taxon>Ecdysozoa</taxon>
        <taxon>Arthropoda</taxon>
        <taxon>Hexapoda</taxon>
        <taxon>Insecta</taxon>
        <taxon>Pterygota</taxon>
        <taxon>Neoptera</taxon>
        <taxon>Endopterygota</taxon>
        <taxon>Hymenoptera</taxon>
        <taxon>Apocrita</taxon>
        <taxon>Aculeata</taxon>
        <taxon>Formicoidea</taxon>
        <taxon>Formicidae</taxon>
        <taxon>Myrmicinae</taxon>
        <taxon>Temnothorax</taxon>
    </lineage>
</organism>
<evidence type="ECO:0000256" key="5">
    <source>
        <dbReference type="ARBA" id="ARBA00023136"/>
    </source>
</evidence>
<feature type="transmembrane region" description="Helical" evidence="6">
    <location>
        <begin position="50"/>
        <end position="74"/>
    </location>
</feature>
<name>A0A4V3S7I3_9HYME</name>
<dbReference type="Gene3D" id="6.10.110.10">
    <property type="match status" value="1"/>
</dbReference>
<dbReference type="AlphaFoldDB" id="A0A4V3S7I3"/>
<proteinExistence type="inferred from homology"/>
<evidence type="ECO:0000256" key="2">
    <source>
        <dbReference type="ARBA" id="ARBA00007262"/>
    </source>
</evidence>
<feature type="transmembrane region" description="Helical" evidence="6">
    <location>
        <begin position="20"/>
        <end position="44"/>
    </location>
</feature>
<dbReference type="EMBL" id="QBLH01003535">
    <property type="protein sequence ID" value="TGZ37514.1"/>
    <property type="molecule type" value="Genomic_DNA"/>
</dbReference>
<keyword evidence="4 6" id="KW-1133">Transmembrane helix</keyword>
<evidence type="ECO:0008006" key="9">
    <source>
        <dbReference type="Google" id="ProtNLM"/>
    </source>
</evidence>
<dbReference type="InterPro" id="IPR036259">
    <property type="entry name" value="MFS_trans_sf"/>
</dbReference>
<dbReference type="GO" id="GO:0016020">
    <property type="term" value="C:membrane"/>
    <property type="evidence" value="ECO:0007669"/>
    <property type="project" value="UniProtKB-SubCell"/>
</dbReference>
<dbReference type="InterPro" id="IPR009311">
    <property type="entry name" value="IFI6/IFI27-like"/>
</dbReference>
<dbReference type="STRING" id="300112.A0A4V3S7I3"/>
<evidence type="ECO:0000313" key="8">
    <source>
        <dbReference type="Proteomes" id="UP000310200"/>
    </source>
</evidence>
<evidence type="ECO:0000256" key="6">
    <source>
        <dbReference type="SAM" id="Phobius"/>
    </source>
</evidence>
<dbReference type="PANTHER" id="PTHR16932">
    <property type="entry name" value="INTERFERON ALPHA-INDUCIBLE PROTEIN 27"/>
    <property type="match status" value="1"/>
</dbReference>
<accession>A0A4V3S7I3</accession>
<dbReference type="PANTHER" id="PTHR16932:SF18">
    <property type="entry name" value="INTERFERON, ALPHA-INDUCIBLE PROTEIN 27-LIKE 2"/>
    <property type="match status" value="1"/>
</dbReference>
<evidence type="ECO:0000313" key="7">
    <source>
        <dbReference type="EMBL" id="TGZ37514.1"/>
    </source>
</evidence>
<comment type="similarity">
    <text evidence="2">Belongs to the IFI6/IFI27 family.</text>
</comment>
<comment type="caution">
    <text evidence="7">The sequence shown here is derived from an EMBL/GenBank/DDBJ whole genome shotgun (WGS) entry which is preliminary data.</text>
</comment>
<dbReference type="SUPFAM" id="SSF103473">
    <property type="entry name" value="MFS general substrate transporter"/>
    <property type="match status" value="1"/>
</dbReference>
<dbReference type="Proteomes" id="UP000310200">
    <property type="component" value="Unassembled WGS sequence"/>
</dbReference>
<keyword evidence="3 6" id="KW-0812">Transmembrane</keyword>
<sequence length="130" mass="13613">MVKKCGECGRTLVCDENLKLLRIIVICSILGGGTLGVFALPLIGFGLGGVAAGSLAALWQSLIGNVAAGSLFAILQSLGATGLGSILFGTFGAAAPLLVGIAVRYLNWCDDEQHKDQHKDEHKDEDKELF</sequence>
<keyword evidence="5 6" id="KW-0472">Membrane</keyword>
<evidence type="ECO:0000256" key="1">
    <source>
        <dbReference type="ARBA" id="ARBA00004141"/>
    </source>
</evidence>
<keyword evidence="8" id="KW-1185">Reference proteome</keyword>
<comment type="subcellular location">
    <subcellularLocation>
        <location evidence="1">Membrane</location>
        <topology evidence="1">Multi-pass membrane protein</topology>
    </subcellularLocation>
</comment>
<evidence type="ECO:0000256" key="3">
    <source>
        <dbReference type="ARBA" id="ARBA00022692"/>
    </source>
</evidence>
<feature type="transmembrane region" description="Helical" evidence="6">
    <location>
        <begin position="86"/>
        <end position="106"/>
    </location>
</feature>